<accession>A0A9N9FWU6</accession>
<evidence type="ECO:0000313" key="3">
    <source>
        <dbReference type="Proteomes" id="UP000789739"/>
    </source>
</evidence>
<feature type="compositionally biased region" description="Polar residues" evidence="1">
    <location>
        <begin position="28"/>
        <end position="46"/>
    </location>
</feature>
<evidence type="ECO:0000313" key="2">
    <source>
        <dbReference type="EMBL" id="CAG8563137.1"/>
    </source>
</evidence>
<proteinExistence type="predicted"/>
<dbReference type="Proteomes" id="UP000789739">
    <property type="component" value="Unassembled WGS sequence"/>
</dbReference>
<dbReference type="EMBL" id="CAJVPI010000690">
    <property type="protein sequence ID" value="CAG8563137.1"/>
    <property type="molecule type" value="Genomic_DNA"/>
</dbReference>
<name>A0A9N9FWU6_9GLOM</name>
<organism evidence="2 3">
    <name type="scientific">Paraglomus brasilianum</name>
    <dbReference type="NCBI Taxonomy" id="144538"/>
    <lineage>
        <taxon>Eukaryota</taxon>
        <taxon>Fungi</taxon>
        <taxon>Fungi incertae sedis</taxon>
        <taxon>Mucoromycota</taxon>
        <taxon>Glomeromycotina</taxon>
        <taxon>Glomeromycetes</taxon>
        <taxon>Paraglomerales</taxon>
        <taxon>Paraglomeraceae</taxon>
        <taxon>Paraglomus</taxon>
    </lineage>
</organism>
<comment type="caution">
    <text evidence="2">The sequence shown here is derived from an EMBL/GenBank/DDBJ whole genome shotgun (WGS) entry which is preliminary data.</text>
</comment>
<keyword evidence="3" id="KW-1185">Reference proteome</keyword>
<reference evidence="2" key="1">
    <citation type="submission" date="2021-06" db="EMBL/GenBank/DDBJ databases">
        <authorList>
            <person name="Kallberg Y."/>
            <person name="Tangrot J."/>
            <person name="Rosling A."/>
        </authorList>
    </citation>
    <scope>NUCLEOTIDE SEQUENCE</scope>
    <source>
        <strain evidence="2">BR232B</strain>
    </source>
</reference>
<protein>
    <submittedName>
        <fullName evidence="2">9445_t:CDS:1</fullName>
    </submittedName>
</protein>
<evidence type="ECO:0000256" key="1">
    <source>
        <dbReference type="SAM" id="MobiDB-lite"/>
    </source>
</evidence>
<gene>
    <name evidence="2" type="ORF">PBRASI_LOCUS5698</name>
</gene>
<dbReference type="AlphaFoldDB" id="A0A9N9FWU6"/>
<feature type="region of interest" description="Disordered" evidence="1">
    <location>
        <begin position="26"/>
        <end position="46"/>
    </location>
</feature>
<feature type="non-terminal residue" evidence="2">
    <location>
        <position position="46"/>
    </location>
</feature>
<sequence length="46" mass="4831">QLAGAVDPLVDFAEVSHVCSRKLAARTSPASAWSVESTRTHPTPPS</sequence>